<dbReference type="InterPro" id="IPR014914">
    <property type="entry name" value="RES_dom"/>
</dbReference>
<sequence length="93" mass="11174">YKIMIISIPDDDNLVHTVVTKNLPKQWHSLSAYSLLQNIGSQWYQKKQSLILKVPSVIIPQEYNYMINTKHDNFSRDVKLIRTEDYFWDYRLL</sequence>
<dbReference type="AlphaFoldDB" id="A0A3B0WCL8"/>
<gene>
    <name evidence="2" type="ORF">MNBD_GAMMA01-1998</name>
</gene>
<organism evidence="2">
    <name type="scientific">hydrothermal vent metagenome</name>
    <dbReference type="NCBI Taxonomy" id="652676"/>
    <lineage>
        <taxon>unclassified sequences</taxon>
        <taxon>metagenomes</taxon>
        <taxon>ecological metagenomes</taxon>
    </lineage>
</organism>
<accession>A0A3B0WCL8</accession>
<name>A0A3B0WCL8_9ZZZZ</name>
<dbReference type="Pfam" id="PF08808">
    <property type="entry name" value="RES"/>
    <property type="match status" value="1"/>
</dbReference>
<feature type="domain" description="RES" evidence="1">
    <location>
        <begin position="12"/>
        <end position="89"/>
    </location>
</feature>
<protein>
    <recommendedName>
        <fullName evidence="1">RES domain-containing protein</fullName>
    </recommendedName>
</protein>
<proteinExistence type="predicted"/>
<dbReference type="EMBL" id="UOEW01000357">
    <property type="protein sequence ID" value="VAW42296.1"/>
    <property type="molecule type" value="Genomic_DNA"/>
</dbReference>
<feature type="non-terminal residue" evidence="2">
    <location>
        <position position="1"/>
    </location>
</feature>
<evidence type="ECO:0000259" key="1">
    <source>
        <dbReference type="Pfam" id="PF08808"/>
    </source>
</evidence>
<reference evidence="2" key="1">
    <citation type="submission" date="2018-06" db="EMBL/GenBank/DDBJ databases">
        <authorList>
            <person name="Zhirakovskaya E."/>
        </authorList>
    </citation>
    <scope>NUCLEOTIDE SEQUENCE</scope>
</reference>
<evidence type="ECO:0000313" key="2">
    <source>
        <dbReference type="EMBL" id="VAW42296.1"/>
    </source>
</evidence>